<dbReference type="InterPro" id="IPR009384">
    <property type="entry name" value="SwrD-like"/>
</dbReference>
<proteinExistence type="predicted"/>
<dbReference type="EMBL" id="FMTE01000003">
    <property type="protein sequence ID" value="SCW32444.1"/>
    <property type="molecule type" value="Genomic_DNA"/>
</dbReference>
<keyword evidence="1" id="KW-0282">Flagellum</keyword>
<accession>A0A1G4PJC4</accession>
<dbReference type="AlphaFoldDB" id="A0A1G4PJC4"/>
<dbReference type="PANTHER" id="PTHR39185">
    <property type="entry name" value="SWARMING MOTILITY PROTEIN SWRD"/>
    <property type="match status" value="1"/>
</dbReference>
<keyword evidence="1" id="KW-0969">Cilium</keyword>
<reference evidence="2" key="1">
    <citation type="submission" date="2016-10" db="EMBL/GenBank/DDBJ databases">
        <authorList>
            <person name="Varghese N."/>
            <person name="Submissions S."/>
        </authorList>
    </citation>
    <scope>NUCLEOTIDE SEQUENCE [LARGE SCALE GENOMIC DNA]</scope>
    <source>
        <strain evidence="2">ATCC 51557</strain>
    </source>
</reference>
<evidence type="ECO:0000313" key="1">
    <source>
        <dbReference type="EMBL" id="SCW32444.1"/>
    </source>
</evidence>
<dbReference type="Pfam" id="PF06289">
    <property type="entry name" value="FlbD"/>
    <property type="match status" value="1"/>
</dbReference>
<organism evidence="1 2">
    <name type="scientific">Borreliella japonica</name>
    <name type="common">Borrelia japonica</name>
    <dbReference type="NCBI Taxonomy" id="34095"/>
    <lineage>
        <taxon>Bacteria</taxon>
        <taxon>Pseudomonadati</taxon>
        <taxon>Spirochaetota</taxon>
        <taxon>Spirochaetia</taxon>
        <taxon>Spirochaetales</taxon>
        <taxon>Borreliaceae</taxon>
        <taxon>Borreliella</taxon>
    </lineage>
</organism>
<dbReference type="OrthoDB" id="9799862at2"/>
<name>A0A1G4PJC4_BORJA</name>
<gene>
    <name evidence="1" type="ORF">SAMN02983004_00570</name>
</gene>
<evidence type="ECO:0000313" key="2">
    <source>
        <dbReference type="Proteomes" id="UP000199262"/>
    </source>
</evidence>
<dbReference type="Proteomes" id="UP000199262">
    <property type="component" value="Unassembled WGS sequence"/>
</dbReference>
<dbReference type="RefSeq" id="WP_091972625.1">
    <property type="nucleotide sequence ID" value="NZ_CP124066.1"/>
</dbReference>
<keyword evidence="1" id="KW-0966">Cell projection</keyword>
<sequence>MIFVTKLNGYGYYLNPYHIESIESNPDTTILLMNGKKLIVKEKVEEVVKRIKSYRKEVASFERIVGEVNGDVEL</sequence>
<dbReference type="PANTHER" id="PTHR39185:SF1">
    <property type="entry name" value="SWARMING MOTILITY PROTEIN SWRD"/>
    <property type="match status" value="1"/>
</dbReference>
<keyword evidence="2" id="KW-1185">Reference proteome</keyword>
<protein>
    <submittedName>
        <fullName evidence="1">Flagellar protein FlbD</fullName>
    </submittedName>
</protein>